<dbReference type="OrthoDB" id="359268at2"/>
<evidence type="ECO:0000256" key="4">
    <source>
        <dbReference type="ARBA" id="ARBA00022630"/>
    </source>
</evidence>
<dbReference type="NCBIfam" id="NF006737">
    <property type="entry name" value="PRK09267.1-3"/>
    <property type="match status" value="1"/>
</dbReference>
<dbReference type="AlphaFoldDB" id="A0A451D6S8"/>
<dbReference type="Proteomes" id="UP000294344">
    <property type="component" value="Chromosome"/>
</dbReference>
<evidence type="ECO:0000256" key="5">
    <source>
        <dbReference type="ARBA" id="ARBA00022643"/>
    </source>
</evidence>
<protein>
    <recommendedName>
        <fullName evidence="7">Flavodoxin</fullName>
    </recommendedName>
</protein>
<keyword evidence="5 7" id="KW-0288">FMN</keyword>
<keyword evidence="3 7" id="KW-0813">Transport</keyword>
<dbReference type="GO" id="GO:0010181">
    <property type="term" value="F:FMN binding"/>
    <property type="evidence" value="ECO:0007669"/>
    <property type="project" value="UniProtKB-UniRule"/>
</dbReference>
<evidence type="ECO:0000313" key="9">
    <source>
        <dbReference type="EMBL" id="VFP81483.1"/>
    </source>
</evidence>
<proteinExistence type="inferred from homology"/>
<dbReference type="InterPro" id="IPR010086">
    <property type="entry name" value="Flavodoxin_lc"/>
</dbReference>
<dbReference type="InterPro" id="IPR029039">
    <property type="entry name" value="Flavoprotein-like_sf"/>
</dbReference>
<dbReference type="EMBL" id="LR217710">
    <property type="protein sequence ID" value="VFP81483.1"/>
    <property type="molecule type" value="Genomic_DNA"/>
</dbReference>
<accession>A0A451D6S8</accession>
<evidence type="ECO:0000259" key="8">
    <source>
        <dbReference type="PROSITE" id="PS50902"/>
    </source>
</evidence>
<comment type="similarity">
    <text evidence="2 7">Belongs to the flavodoxin family.</text>
</comment>
<reference evidence="9 10" key="1">
    <citation type="submission" date="2019-02" db="EMBL/GenBank/DDBJ databases">
        <authorList>
            <person name="Manzano-Marin A."/>
            <person name="Manzano-Marin A."/>
        </authorList>
    </citation>
    <scope>NUCLEOTIDE SEQUENCE [LARGE SCALE GENOMIC DNA]</scope>
    <source>
        <strain evidence="9 10">BuCicurvipes</strain>
    </source>
</reference>
<organism evidence="9 10">
    <name type="scientific">Buchnera aphidicola</name>
    <name type="common">Cinara curvipes</name>
    <dbReference type="NCBI Taxonomy" id="2518975"/>
    <lineage>
        <taxon>Bacteria</taxon>
        <taxon>Pseudomonadati</taxon>
        <taxon>Pseudomonadota</taxon>
        <taxon>Gammaproteobacteria</taxon>
        <taxon>Enterobacterales</taxon>
        <taxon>Erwiniaceae</taxon>
        <taxon>Buchnera</taxon>
    </lineage>
</organism>
<feature type="domain" description="Flavodoxin-like" evidence="8">
    <location>
        <begin position="4"/>
        <end position="165"/>
    </location>
</feature>
<evidence type="ECO:0000256" key="3">
    <source>
        <dbReference type="ARBA" id="ARBA00022448"/>
    </source>
</evidence>
<dbReference type="Pfam" id="PF00258">
    <property type="entry name" value="Flavodoxin_1"/>
    <property type="match status" value="1"/>
</dbReference>
<dbReference type="NCBIfam" id="TIGR01752">
    <property type="entry name" value="flav_long"/>
    <property type="match status" value="1"/>
</dbReference>
<dbReference type="NCBIfam" id="NF006739">
    <property type="entry name" value="PRK09267.1-5"/>
    <property type="match status" value="1"/>
</dbReference>
<name>A0A451D6S8_9GAMM</name>
<evidence type="ECO:0000256" key="6">
    <source>
        <dbReference type="ARBA" id="ARBA00022982"/>
    </source>
</evidence>
<dbReference type="RefSeq" id="WP_154029245.1">
    <property type="nucleotide sequence ID" value="NZ_LR217710.1"/>
</dbReference>
<evidence type="ECO:0000256" key="2">
    <source>
        <dbReference type="ARBA" id="ARBA00005267"/>
    </source>
</evidence>
<sequence>MKKIGIFYGSDTGNTEKISYIIYKKIGIDKSDIFDISNTSLKKIENFNILFFGISTWYYGELQCDWEDSLNMLNKINLNNKIIALFGCGDQEDYSEYFCDSIGIMFNILKKKNVHFVGEWPIINYNFESSKARKNKTHFFGLTIDEDNQPQLTKQRVNKWLKLVFTEINNLYKKL</sequence>
<evidence type="ECO:0000256" key="1">
    <source>
        <dbReference type="ARBA" id="ARBA00001917"/>
    </source>
</evidence>
<dbReference type="GO" id="GO:0009055">
    <property type="term" value="F:electron transfer activity"/>
    <property type="evidence" value="ECO:0007669"/>
    <property type="project" value="UniProtKB-UniRule"/>
</dbReference>
<dbReference type="PANTHER" id="PTHR42809:SF1">
    <property type="entry name" value="FLAVODOXIN 1"/>
    <property type="match status" value="1"/>
</dbReference>
<comment type="function">
    <text evidence="7">Low-potential electron donor to a number of redox enzymes.</text>
</comment>
<dbReference type="PIRSF" id="PIRSF038996">
    <property type="entry name" value="FldA"/>
    <property type="match status" value="1"/>
</dbReference>
<dbReference type="PROSITE" id="PS50902">
    <property type="entry name" value="FLAVODOXIN_LIKE"/>
    <property type="match status" value="1"/>
</dbReference>
<dbReference type="Gene3D" id="3.40.50.360">
    <property type="match status" value="1"/>
</dbReference>
<dbReference type="InterPro" id="IPR050619">
    <property type="entry name" value="Flavodoxin"/>
</dbReference>
<evidence type="ECO:0000313" key="10">
    <source>
        <dbReference type="Proteomes" id="UP000294344"/>
    </source>
</evidence>
<dbReference type="SUPFAM" id="SSF52218">
    <property type="entry name" value="Flavoproteins"/>
    <property type="match status" value="1"/>
</dbReference>
<keyword evidence="6 7" id="KW-0249">Electron transport</keyword>
<keyword evidence="4 7" id="KW-0285">Flavoprotein</keyword>
<dbReference type="PANTHER" id="PTHR42809">
    <property type="entry name" value="FLAVODOXIN 2"/>
    <property type="match status" value="1"/>
</dbReference>
<dbReference type="InterPro" id="IPR008254">
    <property type="entry name" value="Flavodoxin/NO_synth"/>
</dbReference>
<comment type="cofactor">
    <cofactor evidence="1 7">
        <name>FMN</name>
        <dbReference type="ChEBI" id="CHEBI:58210"/>
    </cofactor>
</comment>
<gene>
    <name evidence="9" type="primary">fldA</name>
    <name evidence="9" type="ORF">BUCICURV3402_193</name>
</gene>
<evidence type="ECO:0000256" key="7">
    <source>
        <dbReference type="PIRNR" id="PIRNR038996"/>
    </source>
</evidence>